<evidence type="ECO:0000313" key="3">
    <source>
        <dbReference type="Proteomes" id="UP000834106"/>
    </source>
</evidence>
<feature type="region of interest" description="Disordered" evidence="1">
    <location>
        <begin position="1"/>
        <end position="50"/>
    </location>
</feature>
<dbReference type="EMBL" id="OU503045">
    <property type="protein sequence ID" value="CAI9769092.1"/>
    <property type="molecule type" value="Genomic_DNA"/>
</dbReference>
<protein>
    <submittedName>
        <fullName evidence="2">Uncharacterized protein</fullName>
    </submittedName>
</protein>
<feature type="compositionally biased region" description="Acidic residues" evidence="1">
    <location>
        <begin position="13"/>
        <end position="22"/>
    </location>
</feature>
<dbReference type="AlphaFoldDB" id="A0AAD2DVH4"/>
<feature type="region of interest" description="Disordered" evidence="1">
    <location>
        <begin position="80"/>
        <end position="118"/>
    </location>
</feature>
<evidence type="ECO:0000313" key="2">
    <source>
        <dbReference type="EMBL" id="CAI9769092.1"/>
    </source>
</evidence>
<feature type="compositionally biased region" description="Polar residues" evidence="1">
    <location>
        <begin position="89"/>
        <end position="113"/>
    </location>
</feature>
<feature type="compositionally biased region" description="Basic and acidic residues" evidence="1">
    <location>
        <begin position="23"/>
        <end position="35"/>
    </location>
</feature>
<name>A0AAD2DVH4_9LAMI</name>
<evidence type="ECO:0000256" key="1">
    <source>
        <dbReference type="SAM" id="MobiDB-lite"/>
    </source>
</evidence>
<proteinExistence type="predicted"/>
<sequence>MNTQNTLNNQECNLEDISEEEEAPSKSSKDKKANGPEKQPSLGSSAKETELLREGYNVEEVCNSTKQVPGFSNLAKGMELSSGEAEIPDSSNFPLGSDSQTKMETDNLPTSGNAAKKPSVKRGKFHCAFCYRGIYFGHSVY</sequence>
<dbReference type="Proteomes" id="UP000834106">
    <property type="component" value="Chromosome 10"/>
</dbReference>
<reference evidence="2" key="1">
    <citation type="submission" date="2023-05" db="EMBL/GenBank/DDBJ databases">
        <authorList>
            <person name="Huff M."/>
        </authorList>
    </citation>
    <scope>NUCLEOTIDE SEQUENCE</scope>
</reference>
<feature type="compositionally biased region" description="Polar residues" evidence="1">
    <location>
        <begin position="1"/>
        <end position="12"/>
    </location>
</feature>
<gene>
    <name evidence="2" type="ORF">FPE_LOCUS17198</name>
</gene>
<keyword evidence="3" id="KW-1185">Reference proteome</keyword>
<organism evidence="2 3">
    <name type="scientific">Fraxinus pennsylvanica</name>
    <dbReference type="NCBI Taxonomy" id="56036"/>
    <lineage>
        <taxon>Eukaryota</taxon>
        <taxon>Viridiplantae</taxon>
        <taxon>Streptophyta</taxon>
        <taxon>Embryophyta</taxon>
        <taxon>Tracheophyta</taxon>
        <taxon>Spermatophyta</taxon>
        <taxon>Magnoliopsida</taxon>
        <taxon>eudicotyledons</taxon>
        <taxon>Gunneridae</taxon>
        <taxon>Pentapetalae</taxon>
        <taxon>asterids</taxon>
        <taxon>lamiids</taxon>
        <taxon>Lamiales</taxon>
        <taxon>Oleaceae</taxon>
        <taxon>Oleeae</taxon>
        <taxon>Fraxinus</taxon>
    </lineage>
</organism>
<accession>A0AAD2DVH4</accession>